<feature type="transmembrane region" description="Helical" evidence="11">
    <location>
        <begin position="125"/>
        <end position="143"/>
    </location>
</feature>
<evidence type="ECO:0000256" key="8">
    <source>
        <dbReference type="ARBA" id="ARBA00022991"/>
    </source>
</evidence>
<evidence type="ECO:0000256" key="9">
    <source>
        <dbReference type="ARBA" id="ARBA00023136"/>
    </source>
</evidence>
<evidence type="ECO:0000256" key="3">
    <source>
        <dbReference type="ARBA" id="ARBA00022543"/>
    </source>
</evidence>
<evidence type="ECO:0000313" key="12">
    <source>
        <dbReference type="EMBL" id="RXK51216.1"/>
    </source>
</evidence>
<evidence type="ECO:0000313" key="13">
    <source>
        <dbReference type="Proteomes" id="UP000289691"/>
    </source>
</evidence>
<name>A0A498KZQ8_9EURY</name>
<comment type="caution">
    <text evidence="12">The sequence shown here is derived from an EMBL/GenBank/DDBJ whole genome shotgun (WGS) entry which is preliminary data.</text>
</comment>
<evidence type="ECO:0000256" key="11">
    <source>
        <dbReference type="SAM" id="Phobius"/>
    </source>
</evidence>
<dbReference type="PANTHER" id="PTHR28286">
    <property type="match status" value="1"/>
</dbReference>
<evidence type="ECO:0000256" key="5">
    <source>
        <dbReference type="ARBA" id="ARBA00022692"/>
    </source>
</evidence>
<evidence type="ECO:0000256" key="6">
    <source>
        <dbReference type="ARBA" id="ARBA00022925"/>
    </source>
</evidence>
<organism evidence="12 13">
    <name type="scientific">Halorientalis pallida</name>
    <dbReference type="NCBI Taxonomy" id="2479928"/>
    <lineage>
        <taxon>Archaea</taxon>
        <taxon>Methanobacteriati</taxon>
        <taxon>Methanobacteriota</taxon>
        <taxon>Stenosarchaea group</taxon>
        <taxon>Halobacteria</taxon>
        <taxon>Halobacteriales</taxon>
        <taxon>Haloarculaceae</taxon>
        <taxon>Halorientalis</taxon>
    </lineage>
</organism>
<feature type="transmembrane region" description="Helical" evidence="11">
    <location>
        <begin position="99"/>
        <end position="119"/>
    </location>
</feature>
<dbReference type="Gene3D" id="1.20.1070.10">
    <property type="entry name" value="Rhodopsin 7-helix transmembrane proteins"/>
    <property type="match status" value="1"/>
</dbReference>
<keyword evidence="6" id="KW-0681">Retinal protein</keyword>
<keyword evidence="7 11" id="KW-1133">Transmembrane helix</keyword>
<reference evidence="12 13" key="1">
    <citation type="submission" date="2019-01" db="EMBL/GenBank/DDBJ databases">
        <title>Halorientalis sp. F13-25 a new haloarchaeum isolated from hypersaline water.</title>
        <authorList>
            <person name="Ana D.-V."/>
            <person name="Cristina S.-P."/>
            <person name="Antonio V."/>
        </authorList>
    </citation>
    <scope>NUCLEOTIDE SEQUENCE [LARGE SCALE GENOMIC DNA]</scope>
    <source>
        <strain evidence="12 13">F13-25</strain>
    </source>
</reference>
<dbReference type="SUPFAM" id="SSF81321">
    <property type="entry name" value="Family A G protein-coupled receptor-like"/>
    <property type="match status" value="1"/>
</dbReference>
<evidence type="ECO:0000256" key="10">
    <source>
        <dbReference type="ARBA" id="ARBA00023170"/>
    </source>
</evidence>
<dbReference type="PRINTS" id="PR00251">
    <property type="entry name" value="BACTRLOPSIN"/>
</dbReference>
<keyword evidence="8" id="KW-0157">Chromophore</keyword>
<protein>
    <submittedName>
        <fullName evidence="12">Sensory rhodopsin-2</fullName>
    </submittedName>
</protein>
<feature type="transmembrane region" description="Helical" evidence="11">
    <location>
        <begin position="6"/>
        <end position="26"/>
    </location>
</feature>
<sequence length="241" mass="25637">MTDITTWFTLGTLGMIGGTLAMGYALWRAPGENAREDWLLIGVGVVAAVAYALLSGEIGTIQAMDGHTIYAVRYIDWLVTTPMHVAYLALLVGVTGRYLWEVTIVQALTIVLGLAGAYVEGPLKWVLFAAGGLAFVRVLYLLYGPVTDVARTGDEQVAGTHRTLLNFIAVLWLIYPVVWILAQSGIGILDLETQALVITYIDVVAKIGFGLIALNGRAIASLVTGEDADAEPAAGEPSTAD</sequence>
<accession>A0A498KZQ8</accession>
<proteinExistence type="inferred from homology"/>
<dbReference type="AlphaFoldDB" id="A0A498KZQ8"/>
<keyword evidence="10" id="KW-0675">Receptor</keyword>
<evidence type="ECO:0000256" key="7">
    <source>
        <dbReference type="ARBA" id="ARBA00022989"/>
    </source>
</evidence>
<dbReference type="Pfam" id="PF01036">
    <property type="entry name" value="Bac_rhodopsin"/>
    <property type="match status" value="1"/>
</dbReference>
<dbReference type="Proteomes" id="UP000289691">
    <property type="component" value="Unassembled WGS sequence"/>
</dbReference>
<dbReference type="SMART" id="SM01021">
    <property type="entry name" value="Bac_rhodopsin"/>
    <property type="match status" value="1"/>
</dbReference>
<dbReference type="GO" id="GO:0007602">
    <property type="term" value="P:phototransduction"/>
    <property type="evidence" value="ECO:0007669"/>
    <property type="project" value="UniProtKB-KW"/>
</dbReference>
<dbReference type="EMBL" id="RDFA01000001">
    <property type="protein sequence ID" value="RXK51216.1"/>
    <property type="molecule type" value="Genomic_DNA"/>
</dbReference>
<comment type="similarity">
    <text evidence="2">Belongs to the archaeal/bacterial/fungal opsin family.</text>
</comment>
<dbReference type="GO" id="GO:0005216">
    <property type="term" value="F:monoatomic ion channel activity"/>
    <property type="evidence" value="ECO:0007669"/>
    <property type="project" value="InterPro"/>
</dbReference>
<evidence type="ECO:0000256" key="2">
    <source>
        <dbReference type="ARBA" id="ARBA00008130"/>
    </source>
</evidence>
<evidence type="ECO:0000256" key="1">
    <source>
        <dbReference type="ARBA" id="ARBA00004141"/>
    </source>
</evidence>
<keyword evidence="13" id="KW-1185">Reference proteome</keyword>
<feature type="transmembrane region" description="Helical" evidence="11">
    <location>
        <begin position="194"/>
        <end position="214"/>
    </location>
</feature>
<dbReference type="PROSITE" id="PS00327">
    <property type="entry name" value="BACTERIAL_OPSIN_RET"/>
    <property type="match status" value="1"/>
</dbReference>
<dbReference type="RefSeq" id="WP_129067083.1">
    <property type="nucleotide sequence ID" value="NZ_RDFA01000001.1"/>
</dbReference>
<gene>
    <name evidence="12" type="ORF">EAF64_00805</name>
</gene>
<keyword evidence="9 11" id="KW-0472">Membrane</keyword>
<dbReference type="PANTHER" id="PTHR28286:SF2">
    <property type="entry name" value="BACTERIORHODOPSIN _OPSIN, NOPA (EUROFUNG)"/>
    <property type="match status" value="1"/>
</dbReference>
<dbReference type="InterPro" id="IPR001425">
    <property type="entry name" value="Arc/bac/fun_rhodopsins"/>
</dbReference>
<keyword evidence="3" id="KW-0600">Photoreceptor protein</keyword>
<keyword evidence="4" id="KW-0716">Sensory transduction</keyword>
<feature type="transmembrane region" description="Helical" evidence="11">
    <location>
        <begin position="74"/>
        <end position="92"/>
    </location>
</feature>
<feature type="transmembrane region" description="Helical" evidence="11">
    <location>
        <begin position="38"/>
        <end position="54"/>
    </location>
</feature>
<dbReference type="GO" id="GO:0009881">
    <property type="term" value="F:photoreceptor activity"/>
    <property type="evidence" value="ECO:0007669"/>
    <property type="project" value="UniProtKB-KW"/>
</dbReference>
<feature type="transmembrane region" description="Helical" evidence="11">
    <location>
        <begin position="164"/>
        <end position="182"/>
    </location>
</feature>
<keyword evidence="5 11" id="KW-0812">Transmembrane</keyword>
<evidence type="ECO:0000256" key="4">
    <source>
        <dbReference type="ARBA" id="ARBA00022606"/>
    </source>
</evidence>
<comment type="subcellular location">
    <subcellularLocation>
        <location evidence="1">Membrane</location>
        <topology evidence="1">Multi-pass membrane protein</topology>
    </subcellularLocation>
</comment>
<dbReference type="GO" id="GO:0016020">
    <property type="term" value="C:membrane"/>
    <property type="evidence" value="ECO:0007669"/>
    <property type="project" value="UniProtKB-SubCell"/>
</dbReference>
<dbReference type="InterPro" id="IPR018229">
    <property type="entry name" value="Rhodopsin_retinal_BS"/>
</dbReference>
<dbReference type="OrthoDB" id="330248at2157"/>